<dbReference type="RefSeq" id="WP_260793144.1">
    <property type="nucleotide sequence ID" value="NZ_CP093313.1"/>
</dbReference>
<dbReference type="KEGG" id="orp:MOP44_24705"/>
<gene>
    <name evidence="1" type="ORF">MOP44_24705</name>
</gene>
<organism evidence="1 2">
    <name type="scientific">Occallatibacter riparius</name>
    <dbReference type="NCBI Taxonomy" id="1002689"/>
    <lineage>
        <taxon>Bacteria</taxon>
        <taxon>Pseudomonadati</taxon>
        <taxon>Acidobacteriota</taxon>
        <taxon>Terriglobia</taxon>
        <taxon>Terriglobales</taxon>
        <taxon>Acidobacteriaceae</taxon>
        <taxon>Occallatibacter</taxon>
    </lineage>
</organism>
<dbReference type="Proteomes" id="UP001059380">
    <property type="component" value="Chromosome"/>
</dbReference>
<dbReference type="AlphaFoldDB" id="A0A9J7BM92"/>
<accession>A0A9J7BM92</accession>
<keyword evidence="2" id="KW-1185">Reference proteome</keyword>
<dbReference type="EMBL" id="CP093313">
    <property type="protein sequence ID" value="UWZ83751.1"/>
    <property type="molecule type" value="Genomic_DNA"/>
</dbReference>
<evidence type="ECO:0000313" key="1">
    <source>
        <dbReference type="EMBL" id="UWZ83751.1"/>
    </source>
</evidence>
<name>A0A9J7BM92_9BACT</name>
<proteinExistence type="predicted"/>
<protein>
    <submittedName>
        <fullName evidence="1">Uncharacterized protein</fullName>
    </submittedName>
</protein>
<reference evidence="1" key="1">
    <citation type="submission" date="2021-04" db="EMBL/GenBank/DDBJ databases">
        <title>Phylogenetic analysis of Acidobacteriaceae.</title>
        <authorList>
            <person name="Qiu L."/>
            <person name="Zhang Q."/>
        </authorList>
    </citation>
    <scope>NUCLEOTIDE SEQUENCE</scope>
    <source>
        <strain evidence="1">DSM 25168</strain>
    </source>
</reference>
<sequence>MIETTYRCEICGEESQQPVRWFVIHCGDAQLAIHRWTKETADAPNARHYCGEAHAQVYISRWFQTFCG</sequence>
<evidence type="ECO:0000313" key="2">
    <source>
        <dbReference type="Proteomes" id="UP001059380"/>
    </source>
</evidence>